<evidence type="ECO:0000256" key="12">
    <source>
        <dbReference type="PIRSR" id="PIRSR000171-1"/>
    </source>
</evidence>
<comment type="subcellular location">
    <subcellularLocation>
        <location evidence="1 16">Mitochondrion inner membrane</location>
        <topology evidence="1 16">Peripheral membrane protein</topology>
        <orientation evidence="1 16">Matrix side</orientation>
    </subcellularLocation>
</comment>
<feature type="binding site" evidence="14">
    <location>
        <begin position="59"/>
        <end position="64"/>
    </location>
    <ligand>
        <name>FAD</name>
        <dbReference type="ChEBI" id="CHEBI:57692"/>
    </ligand>
</feature>
<feature type="binding site" evidence="13">
    <location>
        <position position="444"/>
    </location>
    <ligand>
        <name>substrate</name>
    </ligand>
</feature>
<keyword evidence="16" id="KW-0816">Tricarboxylic acid cycle</keyword>
<feature type="modified residue" description="Tele-8alpha-FAD histidine" evidence="15">
    <location>
        <position position="90"/>
    </location>
</feature>
<dbReference type="FunFam" id="4.10.80.40:FF:000004">
    <property type="entry name" value="Succinate dehydrogenase [ubiquinone] flavoprotein subunit, mitochondrial"/>
    <property type="match status" value="1"/>
</dbReference>
<dbReference type="PANTHER" id="PTHR11632">
    <property type="entry name" value="SUCCINATE DEHYDROGENASE 2 FLAVOPROTEIN SUBUNIT"/>
    <property type="match status" value="1"/>
</dbReference>
<evidence type="ECO:0000256" key="6">
    <source>
        <dbReference type="ARBA" id="ARBA00022827"/>
    </source>
</evidence>
<evidence type="ECO:0000256" key="10">
    <source>
        <dbReference type="ARBA" id="ARBA00023128"/>
    </source>
</evidence>
<dbReference type="Gene3D" id="4.10.80.40">
    <property type="entry name" value="succinate dehydrogenase protein domain"/>
    <property type="match status" value="1"/>
</dbReference>
<organism evidence="19 20">
    <name type="scientific">Nasonia vitripennis</name>
    <name type="common">Parasitic wasp</name>
    <dbReference type="NCBI Taxonomy" id="7425"/>
    <lineage>
        <taxon>Eukaryota</taxon>
        <taxon>Metazoa</taxon>
        <taxon>Ecdysozoa</taxon>
        <taxon>Arthropoda</taxon>
        <taxon>Hexapoda</taxon>
        <taxon>Insecta</taxon>
        <taxon>Pterygota</taxon>
        <taxon>Neoptera</taxon>
        <taxon>Endopterygota</taxon>
        <taxon>Hymenoptera</taxon>
        <taxon>Apocrita</taxon>
        <taxon>Proctotrupomorpha</taxon>
        <taxon>Chalcidoidea</taxon>
        <taxon>Pteromalidae</taxon>
        <taxon>Pteromalinae</taxon>
        <taxon>Nasonia</taxon>
    </lineage>
</organism>
<dbReference type="PIRSF" id="PIRSF000171">
    <property type="entry name" value="SDHA_APRA_LASPO"/>
    <property type="match status" value="1"/>
</dbReference>
<keyword evidence="9 16" id="KW-0560">Oxidoreductase</keyword>
<evidence type="ECO:0000256" key="16">
    <source>
        <dbReference type="RuleBase" id="RU362051"/>
    </source>
</evidence>
<keyword evidence="5" id="KW-0999">Mitochondrion inner membrane</keyword>
<dbReference type="SMR" id="A0A7M7GB52"/>
<dbReference type="EC" id="1.3.5.1" evidence="16"/>
<keyword evidence="8 16" id="KW-0249">Electron transport</keyword>
<evidence type="ECO:0000256" key="13">
    <source>
        <dbReference type="PIRSR" id="PIRSR611281-2"/>
    </source>
</evidence>
<dbReference type="Pfam" id="PF02910">
    <property type="entry name" value="Succ_DH_flav_C"/>
    <property type="match status" value="1"/>
</dbReference>
<dbReference type="AlphaFoldDB" id="A0A7M7GB52"/>
<dbReference type="InParanoid" id="A0A7M7GB52"/>
<evidence type="ECO:0000256" key="7">
    <source>
        <dbReference type="ARBA" id="ARBA00022946"/>
    </source>
</evidence>
<dbReference type="Pfam" id="PF00890">
    <property type="entry name" value="FAD_binding_2"/>
    <property type="match status" value="1"/>
</dbReference>
<sequence>MLGLRKLANGFLCTLLEQAVSKVKRPLHVNVGSAERRRCKTGEGKYPVVEHCYDVVVVGAGGAGLRAAFGLGSKGYRVAVVTKLFPTRSHTVAAQGGINAAISNHDDNEDNWLYHMYDTVKGSDWLGDQDAIHFLTREAPKAVYELENFGCPFSRTSEGKIYQRAFGGQSLRFGKGGQAHRTCAVSDRTGHSVLHTLYGQSLRYDVHYFVEYFALDLLFHGSCCRGVLAWEMETGLLHRFRGQHTVLATGGVGRCYQSCTGAHSCTGDGMAMASRAGLPLQDMEFVQFHPTGIYGSGVLVTEGSRGEGGRLVNSEGAFFMDKYAANAKDLASRDVVSRSITMEIHEGRGVGPEKDHVHLQLHHLPKETIRAKLPGISHLAWVFAGVDVEKEPIPVIPTVHYNMGGIPTNYRAQVLTREDEEDQPIEGLWSAGETACASVHGANRLGANSLLEILVFGKAVADNIGCITRPGEPHEDLPPDIGEEAICRFDATRYSQGCVPVARLRDKMQRTMHKHCSVFRTCDILQRACREITRLYTCELPDICVQDQSLIWNSELLEALELQNLMLCSMHIVYGAENRKESRGAHARDDFKERIDEYDYSRPIEGQVKKALDQHWRKHTLAWAQDDGSICISYRPVIDATLDDSEAQHVPPAVRSY</sequence>
<dbReference type="GO" id="GO:0005743">
    <property type="term" value="C:mitochondrial inner membrane"/>
    <property type="evidence" value="ECO:0007669"/>
    <property type="project" value="UniProtKB-SubCell"/>
</dbReference>
<dbReference type="KEGG" id="nvi:100119112"/>
<dbReference type="InterPro" id="IPR011281">
    <property type="entry name" value="Succ_DH_flav_su_fwd"/>
</dbReference>
<feature type="binding site" evidence="13">
    <location>
        <position position="400"/>
    </location>
    <ligand>
        <name>substrate</name>
    </ligand>
</feature>
<keyword evidence="6 14" id="KW-0274">FAD</keyword>
<evidence type="ECO:0000256" key="4">
    <source>
        <dbReference type="ARBA" id="ARBA00022630"/>
    </source>
</evidence>
<dbReference type="Gene3D" id="3.50.50.60">
    <property type="entry name" value="FAD/NAD(P)-binding domain"/>
    <property type="match status" value="1"/>
</dbReference>
<dbReference type="Proteomes" id="UP000002358">
    <property type="component" value="Chromosome 2"/>
</dbReference>
<dbReference type="InterPro" id="IPR003953">
    <property type="entry name" value="FAD-dep_OxRdtase_2_FAD-bd"/>
</dbReference>
<comment type="pathway">
    <text evidence="16">Carbohydrate metabolism; tricarboxylic acid cycle; fumarate from succinate (eukaryal route): step 1/1.</text>
</comment>
<keyword evidence="20" id="KW-1185">Reference proteome</keyword>
<evidence type="ECO:0000259" key="18">
    <source>
        <dbReference type="Pfam" id="PF02910"/>
    </source>
</evidence>
<dbReference type="GO" id="GO:0050660">
    <property type="term" value="F:flavin adenine dinucleotide binding"/>
    <property type="evidence" value="ECO:0007669"/>
    <property type="project" value="InterPro"/>
</dbReference>
<comment type="cofactor">
    <cofactor evidence="14">
        <name>FAD</name>
        <dbReference type="ChEBI" id="CHEBI:57692"/>
    </cofactor>
    <text evidence="14">Flavinylated by SdhE, about 5% flavinylation occurs in the absence of SdhE.</text>
</comment>
<dbReference type="UniPathway" id="UPA00223">
    <property type="reaction ID" value="UER01006"/>
</dbReference>
<evidence type="ECO:0000256" key="3">
    <source>
        <dbReference type="ARBA" id="ARBA00022448"/>
    </source>
</evidence>
<comment type="similarity">
    <text evidence="2 16">Belongs to the FAD-dependent oxidoreductase 2 family. FRD/SDH subfamily.</text>
</comment>
<evidence type="ECO:0000259" key="17">
    <source>
        <dbReference type="Pfam" id="PF00890"/>
    </source>
</evidence>
<feature type="binding site" evidence="14">
    <location>
        <begin position="82"/>
        <end position="97"/>
    </location>
    <ligand>
        <name>FAD</name>
        <dbReference type="ChEBI" id="CHEBI:57692"/>
    </ligand>
</feature>
<dbReference type="PANTHER" id="PTHR11632:SF51">
    <property type="entry name" value="SUCCINATE DEHYDROGENASE [UBIQUINONE] FLAVOPROTEIN SUBUNIT, MITOCHONDRIAL"/>
    <property type="match status" value="1"/>
</dbReference>
<dbReference type="SUPFAM" id="SSF51905">
    <property type="entry name" value="FAD/NAD(P)-binding domain"/>
    <property type="match status" value="1"/>
</dbReference>
<keyword evidence="7 16" id="KW-0809">Transit peptide</keyword>
<dbReference type="SUPFAM" id="SSF56425">
    <property type="entry name" value="Succinate dehydrogenase/fumarate reductase flavoprotein, catalytic domain"/>
    <property type="match status" value="1"/>
</dbReference>
<dbReference type="InterPro" id="IPR036188">
    <property type="entry name" value="FAD/NAD-bd_sf"/>
</dbReference>
<evidence type="ECO:0000256" key="5">
    <source>
        <dbReference type="ARBA" id="ARBA00022792"/>
    </source>
</evidence>
<dbReference type="InterPro" id="IPR003952">
    <property type="entry name" value="FRD_SDH_FAD_BS"/>
</dbReference>
<dbReference type="InterPro" id="IPR037099">
    <property type="entry name" value="Fum_R/Succ_DH_flav-like_C_sf"/>
</dbReference>
<dbReference type="GO" id="GO:0008177">
    <property type="term" value="F:succinate dehydrogenase (quinone) activity"/>
    <property type="evidence" value="ECO:0007669"/>
    <property type="project" value="UniProtKB-EC"/>
</dbReference>
<dbReference type="SUPFAM" id="SSF46977">
    <property type="entry name" value="Succinate dehydrogenase/fumarate reductase flavoprotein C-terminal domain"/>
    <property type="match status" value="1"/>
</dbReference>
<keyword evidence="3 16" id="KW-0813">Transport</keyword>
<feature type="binding site" evidence="14">
    <location>
        <position position="268"/>
    </location>
    <ligand>
        <name>FAD</name>
        <dbReference type="ChEBI" id="CHEBI:57692"/>
    </ligand>
</feature>
<dbReference type="InterPro" id="IPR027477">
    <property type="entry name" value="Succ_DH/fumarate_Rdtase_cat_sf"/>
</dbReference>
<evidence type="ECO:0000313" key="20">
    <source>
        <dbReference type="Proteomes" id="UP000002358"/>
    </source>
</evidence>
<feature type="binding site" evidence="13">
    <location>
        <position position="289"/>
    </location>
    <ligand>
        <name>substrate</name>
    </ligand>
</feature>
<keyword evidence="11 16" id="KW-0472">Membrane</keyword>
<keyword evidence="10" id="KW-0496">Mitochondrion</keyword>
<dbReference type="GeneID" id="100119112"/>
<dbReference type="GO" id="GO:0006099">
    <property type="term" value="P:tricarboxylic acid cycle"/>
    <property type="evidence" value="ECO:0007669"/>
    <property type="project" value="UniProtKB-UniPathway"/>
</dbReference>
<dbReference type="GO" id="GO:0009055">
    <property type="term" value="F:electron transfer activity"/>
    <property type="evidence" value="ECO:0007669"/>
    <property type="project" value="TreeGrafter"/>
</dbReference>
<evidence type="ECO:0000313" key="19">
    <source>
        <dbReference type="EnsemblMetazoa" id="XP_003424042"/>
    </source>
</evidence>
<dbReference type="FunFam" id="3.50.50.60:FF:000026">
    <property type="entry name" value="Succinate dehydrogenase flavoprotein subunit"/>
    <property type="match status" value="1"/>
</dbReference>
<dbReference type="EnsemblMetazoa" id="XM_003423994">
    <property type="protein sequence ID" value="XP_003424042"/>
    <property type="gene ID" value="LOC100119112"/>
</dbReference>
<dbReference type="FunFam" id="3.90.700.10:FF:000001">
    <property type="entry name" value="Mitochondrial succinate dehydrogenase flavoprotein subunit"/>
    <property type="match status" value="1"/>
</dbReference>
<feature type="binding site" evidence="13">
    <location>
        <position position="301"/>
    </location>
    <ligand>
        <name>substrate</name>
    </ligand>
</feature>
<comment type="catalytic activity">
    <reaction evidence="16">
        <text>a quinone + succinate = fumarate + a quinol</text>
        <dbReference type="Rhea" id="RHEA:40523"/>
        <dbReference type="ChEBI" id="CHEBI:24646"/>
        <dbReference type="ChEBI" id="CHEBI:29806"/>
        <dbReference type="ChEBI" id="CHEBI:30031"/>
        <dbReference type="ChEBI" id="CHEBI:132124"/>
        <dbReference type="EC" id="1.3.5.1"/>
    </reaction>
</comment>
<dbReference type="PROSITE" id="PS00504">
    <property type="entry name" value="FRD_SDH_FAD_BINDING"/>
    <property type="match status" value="1"/>
</dbReference>
<protein>
    <recommendedName>
        <fullName evidence="16">Succinate dehydrogenase [ubiquinone] flavoprotein subunit, mitochondrial</fullName>
        <ecNumber evidence="16">1.3.5.1</ecNumber>
    </recommendedName>
</protein>
<dbReference type="GO" id="GO:0006121">
    <property type="term" value="P:mitochondrial electron transport, succinate to ubiquinone"/>
    <property type="evidence" value="ECO:0007669"/>
    <property type="project" value="TreeGrafter"/>
</dbReference>
<dbReference type="InterPro" id="IPR014006">
    <property type="entry name" value="Succ_Dhase_FrdA_Gneg"/>
</dbReference>
<dbReference type="RefSeq" id="XP_003424042.3">
    <property type="nucleotide sequence ID" value="XM_003423994.5"/>
</dbReference>
<reference evidence="19" key="1">
    <citation type="submission" date="2021-01" db="UniProtKB">
        <authorList>
            <consortium name="EnsemblMetazoa"/>
        </authorList>
    </citation>
    <scope>IDENTIFICATION</scope>
</reference>
<evidence type="ECO:0000256" key="11">
    <source>
        <dbReference type="ARBA" id="ARBA00023136"/>
    </source>
</evidence>
<dbReference type="NCBIfam" id="TIGR01812">
    <property type="entry name" value="sdhA_frdA_Gneg"/>
    <property type="match status" value="1"/>
</dbReference>
<evidence type="ECO:0000256" key="1">
    <source>
        <dbReference type="ARBA" id="ARBA00004443"/>
    </source>
</evidence>
<evidence type="ECO:0000256" key="15">
    <source>
        <dbReference type="PIRSR" id="PIRSR611281-4"/>
    </source>
</evidence>
<name>A0A7M7GB52_NASVI</name>
<feature type="domain" description="Fumarate reductase/succinate dehydrogenase flavoprotein-like C-terminal" evidence="18">
    <location>
        <begin position="505"/>
        <end position="657"/>
    </location>
</feature>
<dbReference type="OrthoDB" id="71672at2759"/>
<comment type="function">
    <text evidence="16">Flavoprotein (FP) subunit of succinate dehydrogenase (SDH) that is involved in complex II of the mitochondrial electron transport chain and is responsible for transferring electrons from succinate to ubiquinone (coenzyme Q).</text>
</comment>
<evidence type="ECO:0000256" key="2">
    <source>
        <dbReference type="ARBA" id="ARBA00008040"/>
    </source>
</evidence>
<dbReference type="InterPro" id="IPR015939">
    <property type="entry name" value="Fum_Rdtase/Succ_DH_flav-like_C"/>
</dbReference>
<dbReference type="FunFam" id="1.20.58.100:FF:000001">
    <property type="entry name" value="Succinate dehydrogenase flavoprotein subunit (SdhA)"/>
    <property type="match status" value="1"/>
</dbReference>
<dbReference type="Gene3D" id="3.90.700.10">
    <property type="entry name" value="Succinate dehydrogenase/fumarate reductase flavoprotein, catalytic domain"/>
    <property type="match status" value="1"/>
</dbReference>
<proteinExistence type="inferred from homology"/>
<dbReference type="Gene3D" id="1.20.58.100">
    <property type="entry name" value="Fumarate reductase/succinate dehydrogenase flavoprotein-like, C-terminal domain"/>
    <property type="match status" value="1"/>
</dbReference>
<evidence type="ECO:0000256" key="8">
    <source>
        <dbReference type="ARBA" id="ARBA00022982"/>
    </source>
</evidence>
<accession>A0A7M7GB52</accession>
<feature type="active site" description="Proton acceptor" evidence="12">
    <location>
        <position position="333"/>
    </location>
</feature>
<dbReference type="InterPro" id="IPR030664">
    <property type="entry name" value="SdhA/FrdA/AprA"/>
</dbReference>
<keyword evidence="4 14" id="KW-0285">Flavoprotein</keyword>
<feature type="binding site" evidence="14">
    <location>
        <begin position="449"/>
        <end position="450"/>
    </location>
    <ligand>
        <name>FAD</name>
        <dbReference type="ChEBI" id="CHEBI:57692"/>
    </ligand>
</feature>
<dbReference type="NCBIfam" id="TIGR01816">
    <property type="entry name" value="sdhA_forward"/>
    <property type="match status" value="1"/>
</dbReference>
<feature type="domain" description="FAD-dependent oxidoreductase 2 FAD-binding" evidence="17">
    <location>
        <begin position="54"/>
        <end position="450"/>
    </location>
</feature>
<feature type="binding site" evidence="14">
    <location>
        <position position="433"/>
    </location>
    <ligand>
        <name>FAD</name>
        <dbReference type="ChEBI" id="CHEBI:57692"/>
    </ligand>
</feature>
<evidence type="ECO:0000256" key="14">
    <source>
        <dbReference type="PIRSR" id="PIRSR611281-3"/>
    </source>
</evidence>
<evidence type="ECO:0000256" key="9">
    <source>
        <dbReference type="ARBA" id="ARBA00023002"/>
    </source>
</evidence>